<dbReference type="STRING" id="686832.A0A0C2XX23"/>
<gene>
    <name evidence="6" type="ORF">M413DRAFT_26990</name>
</gene>
<feature type="region of interest" description="Disordered" evidence="4">
    <location>
        <begin position="115"/>
        <end position="137"/>
    </location>
</feature>
<evidence type="ECO:0000256" key="3">
    <source>
        <dbReference type="ARBA" id="ARBA00022801"/>
    </source>
</evidence>
<dbReference type="PROSITE" id="PS50600">
    <property type="entry name" value="ULP_PROTEASE"/>
    <property type="match status" value="1"/>
</dbReference>
<evidence type="ECO:0000256" key="1">
    <source>
        <dbReference type="ARBA" id="ARBA00005234"/>
    </source>
</evidence>
<evidence type="ECO:0000256" key="4">
    <source>
        <dbReference type="SAM" id="MobiDB-lite"/>
    </source>
</evidence>
<reference evidence="6 7" key="1">
    <citation type="submission" date="2014-04" db="EMBL/GenBank/DDBJ databases">
        <authorList>
            <consortium name="DOE Joint Genome Institute"/>
            <person name="Kuo A."/>
            <person name="Gay G."/>
            <person name="Dore J."/>
            <person name="Kohler A."/>
            <person name="Nagy L.G."/>
            <person name="Floudas D."/>
            <person name="Copeland A."/>
            <person name="Barry K.W."/>
            <person name="Cichocki N."/>
            <person name="Veneault-Fourrey C."/>
            <person name="LaButti K."/>
            <person name="Lindquist E.A."/>
            <person name="Lipzen A."/>
            <person name="Lundell T."/>
            <person name="Morin E."/>
            <person name="Murat C."/>
            <person name="Sun H."/>
            <person name="Tunlid A."/>
            <person name="Henrissat B."/>
            <person name="Grigoriev I.V."/>
            <person name="Hibbett D.S."/>
            <person name="Martin F."/>
            <person name="Nordberg H.P."/>
            <person name="Cantor M.N."/>
            <person name="Hua S.X."/>
        </authorList>
    </citation>
    <scope>NUCLEOTIDE SEQUENCE [LARGE SCALE GENOMIC DNA]</scope>
    <source>
        <strain evidence="7">h7</strain>
    </source>
</reference>
<dbReference type="OrthoDB" id="3253684at2759"/>
<dbReference type="Gene3D" id="3.40.395.10">
    <property type="entry name" value="Adenoviral Proteinase, Chain A"/>
    <property type="match status" value="1"/>
</dbReference>
<evidence type="ECO:0000313" key="6">
    <source>
        <dbReference type="EMBL" id="KIM42188.1"/>
    </source>
</evidence>
<evidence type="ECO:0000313" key="7">
    <source>
        <dbReference type="Proteomes" id="UP000053424"/>
    </source>
</evidence>
<organism evidence="6 7">
    <name type="scientific">Hebeloma cylindrosporum</name>
    <dbReference type="NCBI Taxonomy" id="76867"/>
    <lineage>
        <taxon>Eukaryota</taxon>
        <taxon>Fungi</taxon>
        <taxon>Dikarya</taxon>
        <taxon>Basidiomycota</taxon>
        <taxon>Agaricomycotina</taxon>
        <taxon>Agaricomycetes</taxon>
        <taxon>Agaricomycetidae</taxon>
        <taxon>Agaricales</taxon>
        <taxon>Agaricineae</taxon>
        <taxon>Hymenogastraceae</taxon>
        <taxon>Hebeloma</taxon>
    </lineage>
</organism>
<dbReference type="EMBL" id="KN831778">
    <property type="protein sequence ID" value="KIM42188.1"/>
    <property type="molecule type" value="Genomic_DNA"/>
</dbReference>
<dbReference type="InterPro" id="IPR003653">
    <property type="entry name" value="Peptidase_C48_C"/>
</dbReference>
<accession>A0A0C2XX23</accession>
<keyword evidence="7" id="KW-1185">Reference proteome</keyword>
<evidence type="ECO:0000256" key="2">
    <source>
        <dbReference type="ARBA" id="ARBA00022670"/>
    </source>
</evidence>
<protein>
    <recommendedName>
        <fullName evidence="5">Ubiquitin-like protease family profile domain-containing protein</fullName>
    </recommendedName>
</protein>
<dbReference type="Pfam" id="PF18758">
    <property type="entry name" value="KDZ"/>
    <property type="match status" value="1"/>
</dbReference>
<dbReference type="InterPro" id="IPR038765">
    <property type="entry name" value="Papain-like_cys_pep_sf"/>
</dbReference>
<dbReference type="GO" id="GO:0008234">
    <property type="term" value="F:cysteine-type peptidase activity"/>
    <property type="evidence" value="ECO:0007669"/>
    <property type="project" value="InterPro"/>
</dbReference>
<name>A0A0C2XX23_HEBCY</name>
<proteinExistence type="inferred from homology"/>
<keyword evidence="3" id="KW-0378">Hydrolase</keyword>
<dbReference type="HOGENOM" id="CLU_004552_0_0_1"/>
<sequence length="1330" mass="150015">MDVSQDRSRQPATSRGFGTHFETPEKKRPPKRKTQVMTSTTFNAARKRKRLEAEIAALYATELPLIPEEAPELVDSGVHQEEPRFEEGSSGPELFDQTGNWEDFAGADDDFVETESTHSAKDSTGNIPEEGQGLKKKRVTPNQATTILYEKWKATLPLLVDDLLAYTTASVGATIQPIDSELRGLCCSLNMKTTNVTCLYFDHFKTITVVTCSCRSVSQVLVRNGLFPTAPDQIRMAFSIDLLDFYAALFERACDAVNAMAAALNTFYTRRGFYFLNSQGEKIREPFRHGLGYAAQWLDCLHVLVEGKVEVALTASDQTLWETGDVKMSLLGEEVGEDDQKTADVKTSRVGEDDQDLVECSRLLRQLCPACFGGSSFGRPLEDGGDFQICTDGNFHHRHLVSGGSSIPFHDPKHIIPQSFVDEAGEIIARARKSPPKPRTPNVPDEAIDDCEDAYEAANGDKKKAASGDARYDDHGWMSLVCRHDIPLFFANINTPGEQQKFAIALILWIFKHVPKHATLSVLYDVGCVLDRSVQKFDILPPGLANRILFVTTAMHAYGHQWACQLAYNPRLCRGLGLTDGEGVERIWSRLRKLVGVVRTSSRARRTWLTDRQLSSIALDLRDDLGDWIKRRLKKGVNEQGQKAKQVLKTIDVSNEELRRQWDLQKEAQMSVRSHAPARLKKELDTVLALQGDLDSVEKAIRTAKATLSQSSTPSKSTKILKGLEEMHDDLSDKVEELYVSLNIQESYPDLQGVGLDFVRTLLMVRDLKVNIRKRAIGSFFEWDRLDQAVGGRSNPLGTKLHQHTRKAIAKRQPALMKSIRKFNLYCEKLEDLYDPVSNIPLPLPLPTKLAELRNNSSLMEDMWITPSDEKPPAWLEDSDVRAGIRAMVKLDRCMEEQRRLGMESDNICRWFGRELSAVELALKNPLSDDDQADSSLNIPLSQYRDRLLHQKSRWVTPMASSIRYDAHVENSQTNLKWIHELQSSSRPRPSETVIVVTHSDDNFDVDDPTESNVEESFEECLPSNAPDDILITEEIQSLDDAEDGDTDTSIMVYGSQDLSLIWELPGIHTDLHFLRYLALLGFPSPTGSKYVNRKYGSDWFSEADLKRFDSPTALLNDTGINGGAAVLQQLLYADPSYRHSAQRCAIFSTHTLSQIRYKAIDQEVWRNTRSTRYWERDIWIIPIHRPRQVHWVLAVAHVRSGEVYLYDSFAGRNEWRQDIPVKFYSMNYDSHSDSDPSRVMQDISLLITRLVQIAKNQGHHPQIPSTGWIAKPANVQSLQTNGHDCGLWVLAWIAIVLWGFNSGGVSLTEEAMSGWRAFLVRLIRTLPAC</sequence>
<dbReference type="SUPFAM" id="SSF54001">
    <property type="entry name" value="Cysteine proteinases"/>
    <property type="match status" value="1"/>
</dbReference>
<dbReference type="GO" id="GO:0006508">
    <property type="term" value="P:proteolysis"/>
    <property type="evidence" value="ECO:0007669"/>
    <property type="project" value="UniProtKB-KW"/>
</dbReference>
<dbReference type="Pfam" id="PF02902">
    <property type="entry name" value="Peptidase_C48"/>
    <property type="match status" value="1"/>
</dbReference>
<keyword evidence="2" id="KW-0645">Protease</keyword>
<comment type="similarity">
    <text evidence="1">Belongs to the peptidase C48 family.</text>
</comment>
<dbReference type="Proteomes" id="UP000053424">
    <property type="component" value="Unassembled WGS sequence"/>
</dbReference>
<dbReference type="GO" id="GO:0019783">
    <property type="term" value="F:ubiquitin-like protein peptidase activity"/>
    <property type="evidence" value="ECO:0007669"/>
    <property type="project" value="UniProtKB-ARBA"/>
</dbReference>
<evidence type="ECO:0000259" key="5">
    <source>
        <dbReference type="PROSITE" id="PS50600"/>
    </source>
</evidence>
<reference evidence="7" key="2">
    <citation type="submission" date="2015-01" db="EMBL/GenBank/DDBJ databases">
        <title>Evolutionary Origins and Diversification of the Mycorrhizal Mutualists.</title>
        <authorList>
            <consortium name="DOE Joint Genome Institute"/>
            <consortium name="Mycorrhizal Genomics Consortium"/>
            <person name="Kohler A."/>
            <person name="Kuo A."/>
            <person name="Nagy L.G."/>
            <person name="Floudas D."/>
            <person name="Copeland A."/>
            <person name="Barry K.W."/>
            <person name="Cichocki N."/>
            <person name="Veneault-Fourrey C."/>
            <person name="LaButti K."/>
            <person name="Lindquist E.A."/>
            <person name="Lipzen A."/>
            <person name="Lundell T."/>
            <person name="Morin E."/>
            <person name="Murat C."/>
            <person name="Riley R."/>
            <person name="Ohm R."/>
            <person name="Sun H."/>
            <person name="Tunlid A."/>
            <person name="Henrissat B."/>
            <person name="Grigoriev I.V."/>
            <person name="Hibbett D.S."/>
            <person name="Martin F."/>
        </authorList>
    </citation>
    <scope>NUCLEOTIDE SEQUENCE [LARGE SCALE GENOMIC DNA]</scope>
    <source>
        <strain evidence="7">h7</strain>
    </source>
</reference>
<dbReference type="PANTHER" id="PTHR33096:SF1">
    <property type="entry name" value="CXC1-LIKE CYSTEINE CLUSTER ASSOCIATED WITH KDZ TRANSPOSASES DOMAIN-CONTAINING PROTEIN"/>
    <property type="match status" value="1"/>
</dbReference>
<dbReference type="PANTHER" id="PTHR33096">
    <property type="entry name" value="CXC2 DOMAIN-CONTAINING PROTEIN"/>
    <property type="match status" value="1"/>
</dbReference>
<feature type="region of interest" description="Disordered" evidence="4">
    <location>
        <begin position="1"/>
        <end position="37"/>
    </location>
</feature>
<feature type="domain" description="Ubiquitin-like protease family profile" evidence="5">
    <location>
        <begin position="1099"/>
        <end position="1297"/>
    </location>
</feature>
<dbReference type="InterPro" id="IPR040521">
    <property type="entry name" value="KDZ"/>
</dbReference>